<feature type="signal peptide" evidence="1">
    <location>
        <begin position="1"/>
        <end position="24"/>
    </location>
</feature>
<evidence type="ECO:0000313" key="3">
    <source>
        <dbReference type="Proteomes" id="UP000284868"/>
    </source>
</evidence>
<gene>
    <name evidence="2" type="ORF">DWZ83_11215</name>
</gene>
<dbReference type="AlphaFoldDB" id="A0A415NQ83"/>
<evidence type="ECO:0000256" key="1">
    <source>
        <dbReference type="SAM" id="SignalP"/>
    </source>
</evidence>
<keyword evidence="1" id="KW-0732">Signal</keyword>
<organism evidence="2 3">
    <name type="scientific">Amedibacillus dolichus</name>
    <dbReference type="NCBI Taxonomy" id="31971"/>
    <lineage>
        <taxon>Bacteria</taxon>
        <taxon>Bacillati</taxon>
        <taxon>Bacillota</taxon>
        <taxon>Erysipelotrichia</taxon>
        <taxon>Erysipelotrichales</taxon>
        <taxon>Erysipelotrichaceae</taxon>
        <taxon>Amedibacillus</taxon>
    </lineage>
</organism>
<proteinExistence type="predicted"/>
<dbReference type="OrthoDB" id="1654664at2"/>
<comment type="caution">
    <text evidence="2">The sequence shown here is derived from an EMBL/GenBank/DDBJ whole genome shotgun (WGS) entry which is preliminary data.</text>
</comment>
<dbReference type="Proteomes" id="UP000284868">
    <property type="component" value="Unassembled WGS sequence"/>
</dbReference>
<accession>A0A415NQ83</accession>
<feature type="chain" id="PRO_5019122393" evidence="1">
    <location>
        <begin position="25"/>
        <end position="177"/>
    </location>
</feature>
<protein>
    <submittedName>
        <fullName evidence="2">Uncharacterized protein</fullName>
    </submittedName>
</protein>
<dbReference type="RefSeq" id="WP_118365996.1">
    <property type="nucleotide sequence ID" value="NZ_CAJKGD010000016.1"/>
</dbReference>
<sequence>MKKKICLIICVCMIASICIINIHAKERSVSGDKSNEICSNTCRLTNESLKKAEEESYIINKEYSTDGNLESFDVIVPIPKGKEPTPETRGLISTVIVTIYKTCKIASTMGQGFNPCTYLAMALGRKIINGIINWEPQDRGDWKVTRTSHYGYIPGCEPRHSQSCNGYYYTYSYSKIK</sequence>
<reference evidence="2 3" key="1">
    <citation type="submission" date="2018-08" db="EMBL/GenBank/DDBJ databases">
        <title>A genome reference for cultivated species of the human gut microbiota.</title>
        <authorList>
            <person name="Zou Y."/>
            <person name="Xue W."/>
            <person name="Luo G."/>
        </authorList>
    </citation>
    <scope>NUCLEOTIDE SEQUENCE [LARGE SCALE GENOMIC DNA]</scope>
    <source>
        <strain evidence="2 3">AF35-6BH</strain>
    </source>
</reference>
<name>A0A415NQ83_9FIRM</name>
<dbReference type="EMBL" id="QRPK01000181">
    <property type="protein sequence ID" value="RHM02598.1"/>
    <property type="molecule type" value="Genomic_DNA"/>
</dbReference>
<keyword evidence="3" id="KW-1185">Reference proteome</keyword>
<evidence type="ECO:0000313" key="2">
    <source>
        <dbReference type="EMBL" id="RHM02598.1"/>
    </source>
</evidence>